<proteinExistence type="predicted"/>
<keyword evidence="10 12" id="KW-0968">Cytoplasmic vesicle</keyword>
<evidence type="ECO:0000256" key="6">
    <source>
        <dbReference type="ARBA" id="ARBA00022892"/>
    </source>
</evidence>
<reference evidence="16" key="2">
    <citation type="journal article" date="2022" name="Res Sq">
        <title>Comparative Genomics Reveals Insights into the Divergent Evolution of Astigmatic Mites and Household Pest Adaptations.</title>
        <authorList>
            <person name="Xiong Q."/>
            <person name="Wan A.T.-Y."/>
            <person name="Liu X.-Y."/>
            <person name="Fung C.S.-H."/>
            <person name="Xiao X."/>
            <person name="Malainual N."/>
            <person name="Hou J."/>
            <person name="Wang L."/>
            <person name="Wang M."/>
            <person name="Yang K."/>
            <person name="Cui Y."/>
            <person name="Leung E."/>
            <person name="Nong W."/>
            <person name="Shin S.-K."/>
            <person name="Au S."/>
            <person name="Jeong K.Y."/>
            <person name="Chew F.T."/>
            <person name="Hui J."/>
            <person name="Leung T.F."/>
            <person name="Tungtrongchitr A."/>
            <person name="Zhong N."/>
            <person name="Liu Z."/>
            <person name="Tsui S."/>
        </authorList>
    </citation>
    <scope>NUCLEOTIDE SEQUENCE</scope>
    <source>
        <strain evidence="16">Derf</strain>
        <tissue evidence="16">Whole organism</tissue>
    </source>
</reference>
<dbReference type="Pfam" id="PF14806">
    <property type="entry name" value="Coatomer_b_Cpla"/>
    <property type="match status" value="1"/>
</dbReference>
<dbReference type="GO" id="GO:0006891">
    <property type="term" value="P:intra-Golgi vesicle-mediated transport"/>
    <property type="evidence" value="ECO:0007669"/>
    <property type="project" value="TreeGrafter"/>
</dbReference>
<feature type="domain" description="Coatomer beta subunit C-terminal" evidence="14">
    <location>
        <begin position="694"/>
        <end position="841"/>
    </location>
</feature>
<feature type="domain" description="Clathrin/coatomer adaptor adaptin-like N-terminal" evidence="13">
    <location>
        <begin position="22"/>
        <end position="546"/>
    </location>
</feature>
<evidence type="ECO:0000313" key="17">
    <source>
        <dbReference type="Proteomes" id="UP000790347"/>
    </source>
</evidence>
<evidence type="ECO:0000256" key="2">
    <source>
        <dbReference type="ARBA" id="ARBA00017024"/>
    </source>
</evidence>
<keyword evidence="5" id="KW-0677">Repeat</keyword>
<keyword evidence="9 12" id="KW-0472">Membrane</keyword>
<evidence type="ECO:0000256" key="12">
    <source>
        <dbReference type="PIRNR" id="PIRNR005727"/>
    </source>
</evidence>
<dbReference type="PANTHER" id="PTHR10635">
    <property type="entry name" value="COATOMER SUBUNIT BETA"/>
    <property type="match status" value="1"/>
</dbReference>
<comment type="caution">
    <text evidence="16">The sequence shown here is derived from an EMBL/GenBank/DDBJ whole genome shotgun (WGS) entry which is preliminary data.</text>
</comment>
<comment type="subcellular location">
    <subcellularLocation>
        <location evidence="12">Cytoplasm</location>
    </subcellularLocation>
    <subcellularLocation>
        <location evidence="1 12">Golgi apparatus membrane</location>
        <topology evidence="1 12">Peripheral membrane protein</topology>
        <orientation evidence="1 12">Cytoplasmic side</orientation>
    </subcellularLocation>
    <subcellularLocation>
        <location evidence="12">Cytoplasmic vesicle</location>
        <location evidence="12">COPI-coated vesicle membrane</location>
        <topology evidence="12">Peripheral membrane protein</topology>
        <orientation evidence="12">Cytoplasmic side</orientation>
    </subcellularLocation>
</comment>
<gene>
    <name evidence="16" type="primary">COPB1</name>
    <name evidence="16" type="ORF">DERF_006154</name>
</gene>
<dbReference type="InterPro" id="IPR011710">
    <property type="entry name" value="Coatomer_bsu_C"/>
</dbReference>
<protein>
    <recommendedName>
        <fullName evidence="2 12">Coatomer subunit beta</fullName>
    </recommendedName>
    <alternativeName>
        <fullName evidence="11 12">Beta-coat protein</fullName>
    </alternativeName>
</protein>
<evidence type="ECO:0000313" key="16">
    <source>
        <dbReference type="EMBL" id="KAH9522590.1"/>
    </source>
</evidence>
<dbReference type="InterPro" id="IPR029446">
    <property type="entry name" value="COPB1_appendage_platform_dom"/>
</dbReference>
<organism evidence="16 17">
    <name type="scientific">Dermatophagoides farinae</name>
    <name type="common">American house dust mite</name>
    <dbReference type="NCBI Taxonomy" id="6954"/>
    <lineage>
        <taxon>Eukaryota</taxon>
        <taxon>Metazoa</taxon>
        <taxon>Ecdysozoa</taxon>
        <taxon>Arthropoda</taxon>
        <taxon>Chelicerata</taxon>
        <taxon>Arachnida</taxon>
        <taxon>Acari</taxon>
        <taxon>Acariformes</taxon>
        <taxon>Sarcoptiformes</taxon>
        <taxon>Astigmata</taxon>
        <taxon>Psoroptidia</taxon>
        <taxon>Analgoidea</taxon>
        <taxon>Pyroglyphidae</taxon>
        <taxon>Dermatophagoidinae</taxon>
        <taxon>Dermatophagoides</taxon>
    </lineage>
</organism>
<evidence type="ECO:0000256" key="3">
    <source>
        <dbReference type="ARBA" id="ARBA00022448"/>
    </source>
</evidence>
<dbReference type="InterPro" id="IPR011989">
    <property type="entry name" value="ARM-like"/>
</dbReference>
<reference evidence="16" key="1">
    <citation type="submission" date="2013-05" db="EMBL/GenBank/DDBJ databases">
        <authorList>
            <person name="Yim A.K.Y."/>
            <person name="Chan T.F."/>
            <person name="Ji K.M."/>
            <person name="Liu X.Y."/>
            <person name="Zhou J.W."/>
            <person name="Li R.Q."/>
            <person name="Yang K.Y."/>
            <person name="Li J."/>
            <person name="Li M."/>
            <person name="Law P.T.W."/>
            <person name="Wu Y.L."/>
            <person name="Cai Z.L."/>
            <person name="Qin H."/>
            <person name="Bao Y."/>
            <person name="Leung R.K.K."/>
            <person name="Ng P.K.S."/>
            <person name="Zou J."/>
            <person name="Zhong X.J."/>
            <person name="Ran P.X."/>
            <person name="Zhong N.S."/>
            <person name="Liu Z.G."/>
            <person name="Tsui S.K.W."/>
        </authorList>
    </citation>
    <scope>NUCLEOTIDE SEQUENCE</scope>
    <source>
        <strain evidence="16">Derf</strain>
        <tissue evidence="16">Whole organism</tissue>
    </source>
</reference>
<dbReference type="GO" id="GO:0000139">
    <property type="term" value="C:Golgi membrane"/>
    <property type="evidence" value="ECO:0007669"/>
    <property type="project" value="UniProtKB-SubCell"/>
</dbReference>
<dbReference type="InterPro" id="IPR002553">
    <property type="entry name" value="Clathrin/coatomer_adapt-like_N"/>
</dbReference>
<evidence type="ECO:0000256" key="5">
    <source>
        <dbReference type="ARBA" id="ARBA00022737"/>
    </source>
</evidence>
<dbReference type="Gene3D" id="1.25.10.10">
    <property type="entry name" value="Leucine-rich Repeat Variant"/>
    <property type="match status" value="1"/>
</dbReference>
<comment type="subunit">
    <text evidence="12">Oligomeric complex that consists of at least the alpha, beta, beta', gamma, delta, epsilon and zeta subunits.</text>
</comment>
<evidence type="ECO:0000256" key="1">
    <source>
        <dbReference type="ARBA" id="ARBA00004255"/>
    </source>
</evidence>
<evidence type="ECO:0000256" key="9">
    <source>
        <dbReference type="ARBA" id="ARBA00023136"/>
    </source>
</evidence>
<dbReference type="Proteomes" id="UP000790347">
    <property type="component" value="Unassembled WGS sequence"/>
</dbReference>
<evidence type="ECO:0000256" key="10">
    <source>
        <dbReference type="ARBA" id="ARBA00023329"/>
    </source>
</evidence>
<dbReference type="AlphaFoldDB" id="A0A922I714"/>
<keyword evidence="4 12" id="KW-0963">Cytoplasm</keyword>
<dbReference type="PIRSF" id="PIRSF005727">
    <property type="entry name" value="Coatomer_beta_subunit"/>
    <property type="match status" value="1"/>
</dbReference>
<accession>A0A922I714</accession>
<comment type="function">
    <text evidence="12">The coatomer is a cytosolic protein complex that binds to dilysine motifs and reversibly associates with Golgi non-clathrin-coated vesicles, which further mediate biosynthetic protein transport from the ER, via the Golgi up to the trans Golgi network. Coatomer complex is required for budding from Golgi membranes, and is essential for the retrograde Golgi-to-ER transport of dilysine-tagged proteins.</text>
</comment>
<keyword evidence="3 12" id="KW-0813">Transport</keyword>
<keyword evidence="7 12" id="KW-0653">Protein transport</keyword>
<evidence type="ECO:0000259" key="15">
    <source>
        <dbReference type="Pfam" id="PF14806"/>
    </source>
</evidence>
<evidence type="ECO:0000256" key="7">
    <source>
        <dbReference type="ARBA" id="ARBA00022927"/>
    </source>
</evidence>
<dbReference type="GO" id="GO:0006886">
    <property type="term" value="P:intracellular protein transport"/>
    <property type="evidence" value="ECO:0007669"/>
    <property type="project" value="InterPro"/>
</dbReference>
<name>A0A922I714_DERFA</name>
<feature type="domain" description="Coatomer beta subunit appendage platform" evidence="15">
    <location>
        <begin position="848"/>
        <end position="976"/>
    </location>
</feature>
<evidence type="ECO:0000256" key="8">
    <source>
        <dbReference type="ARBA" id="ARBA00023034"/>
    </source>
</evidence>
<dbReference type="Pfam" id="PF07718">
    <property type="entry name" value="Coatamer_beta_C"/>
    <property type="match status" value="1"/>
</dbReference>
<keyword evidence="17" id="KW-1185">Reference proteome</keyword>
<dbReference type="GO" id="GO:0030126">
    <property type="term" value="C:COPI vesicle coat"/>
    <property type="evidence" value="ECO:0007669"/>
    <property type="project" value="InterPro"/>
</dbReference>
<dbReference type="InterPro" id="IPR016024">
    <property type="entry name" value="ARM-type_fold"/>
</dbReference>
<dbReference type="GO" id="GO:0005198">
    <property type="term" value="F:structural molecule activity"/>
    <property type="evidence" value="ECO:0007669"/>
    <property type="project" value="InterPro"/>
</dbReference>
<evidence type="ECO:0000259" key="14">
    <source>
        <dbReference type="Pfam" id="PF07718"/>
    </source>
</evidence>
<evidence type="ECO:0000256" key="4">
    <source>
        <dbReference type="ARBA" id="ARBA00022490"/>
    </source>
</evidence>
<dbReference type="InterPro" id="IPR016460">
    <property type="entry name" value="COPB1"/>
</dbReference>
<dbReference type="GO" id="GO:0006888">
    <property type="term" value="P:endoplasmic reticulum to Golgi vesicle-mediated transport"/>
    <property type="evidence" value="ECO:0007669"/>
    <property type="project" value="TreeGrafter"/>
</dbReference>
<dbReference type="Pfam" id="PF01602">
    <property type="entry name" value="Adaptin_N"/>
    <property type="match status" value="1"/>
</dbReference>
<sequence length="986" mass="110677">MAESICYTLINVETDDTTNEVSIRNDIEKGDTKSKILALKKLIYIILNGEKFPPNMLMFVIRYLLPSNDHQIKKLLLIFWEIVPKRGPDGKLLHEMILVCDAYRKDLQHPNEYIRGSTLRFLCKLKEPELLEPLLPTIRQCLEHRHSYVRRNAVLAIFKIYMNFEFLIPDAPELVLEFLSRESDASCKRNAFLMLIHLDQKKALDYLNSCLEQIGSFNEILQLVIVELIYKVCISNPGERSKFIRAIYNLLSMSTSASVRYEAAATLVTLSQAPTALKAAANCFIDICINESDNNVKLIVLDRLISLKDSASGAERILQDLLMDILRILNVATDLEVKQKVLNLSLDLVTLRNVEELVQLLKKEILKTQNESHGTQEENSKYCQMLVKTIHVICMKYPDVINSSNVLTTLFELLATKNDEATAILVIVFCRQFISKNAQLKNFILSKLMEVFASINNVKVHRGLIWLLGEFCDENALQLQEVLELIKTSMGELPIVESELRKIENGNEDNVNAYANHDVSKTAASSSAPKLVTADGSYATQSALSLTTKTTANEQSQPPLRRYMLVNNEFFIGTTIANCLVKLSLRYKQMVDVDQRSINIYLAESMLILTSILHLGKSKLVTQMINEDDYERISLSLYVLININNTDTNEIESLMSQIYIRDTRQSLMSMLDNSKESEIKYDSVLHKAKKAVEIDDHLIFSQLINKANEQMENLLDVSLNQAIAGPTATSTASGRSSSSTDLLSASQLSKVTQLTGLGDPVYAECYVNVNQYDISLDVLIVNQTSDTLQNCTLELSTIGDLKLVEKPQPIVLAPHDFTNVRASIKVTSTENVVIFGNIVYDISGSTSDRNVVVLNDIYIDIMDYIIPATCSDAQFRQMWTEFEWENKVTVNTGINDLIEYLNHLIKSTNMKCLTPQKSLSGNCGFLAANLYAKSIFGEDALANVSIEKTSLDAPVTGHIRIRAKSQGMALSLGDKINTSQKMAKAA</sequence>
<dbReference type="PANTHER" id="PTHR10635:SF0">
    <property type="entry name" value="COATOMER SUBUNIT BETA"/>
    <property type="match status" value="1"/>
</dbReference>
<dbReference type="SUPFAM" id="SSF48371">
    <property type="entry name" value="ARM repeat"/>
    <property type="match status" value="1"/>
</dbReference>
<evidence type="ECO:0000259" key="13">
    <source>
        <dbReference type="Pfam" id="PF01602"/>
    </source>
</evidence>
<keyword evidence="6 12" id="KW-0931">ER-Golgi transport</keyword>
<evidence type="ECO:0000256" key="11">
    <source>
        <dbReference type="ARBA" id="ARBA00030841"/>
    </source>
</evidence>
<dbReference type="EMBL" id="ASGP02000002">
    <property type="protein sequence ID" value="KAH9522590.1"/>
    <property type="molecule type" value="Genomic_DNA"/>
</dbReference>
<keyword evidence="8 12" id="KW-0333">Golgi apparatus</keyword>